<feature type="chain" id="PRO_5014875201" evidence="1">
    <location>
        <begin position="26"/>
        <end position="235"/>
    </location>
</feature>
<name>A0A2K8U763_9GAMM</name>
<dbReference type="OrthoDB" id="9844721at2"/>
<evidence type="ECO:0000256" key="1">
    <source>
        <dbReference type="SAM" id="SignalP"/>
    </source>
</evidence>
<feature type="signal peptide" evidence="1">
    <location>
        <begin position="1"/>
        <end position="25"/>
    </location>
</feature>
<protein>
    <submittedName>
        <fullName evidence="2">Uncharacterized protein</fullName>
    </submittedName>
</protein>
<keyword evidence="3" id="KW-1185">Reference proteome</keyword>
<evidence type="ECO:0000313" key="3">
    <source>
        <dbReference type="Proteomes" id="UP000232638"/>
    </source>
</evidence>
<proteinExistence type="predicted"/>
<reference evidence="2 3" key="1">
    <citation type="submission" date="2017-03" db="EMBL/GenBank/DDBJ databases">
        <title>Complete genome sequence of Candidatus 'Thiodictyon syntrophicum' sp. nov. strain Cad16T, a photolithoautotroph purple sulfur bacterium isolated from an alpine meromictic lake.</title>
        <authorList>
            <person name="Luedin S.M."/>
            <person name="Pothier J.F."/>
            <person name="Danza F."/>
            <person name="Storelli N."/>
            <person name="Wittwer M."/>
            <person name="Tonolla M."/>
        </authorList>
    </citation>
    <scope>NUCLEOTIDE SEQUENCE [LARGE SCALE GENOMIC DNA]</scope>
    <source>
        <strain evidence="2 3">Cad16T</strain>
    </source>
</reference>
<organism evidence="2 3">
    <name type="scientific">Candidatus Thiodictyon syntrophicum</name>
    <dbReference type="NCBI Taxonomy" id="1166950"/>
    <lineage>
        <taxon>Bacteria</taxon>
        <taxon>Pseudomonadati</taxon>
        <taxon>Pseudomonadota</taxon>
        <taxon>Gammaproteobacteria</taxon>
        <taxon>Chromatiales</taxon>
        <taxon>Chromatiaceae</taxon>
        <taxon>Thiodictyon</taxon>
    </lineage>
</organism>
<dbReference type="EMBL" id="CP020370">
    <property type="protein sequence ID" value="AUB81385.1"/>
    <property type="molecule type" value="Genomic_DNA"/>
</dbReference>
<sequence>MRPLLVPRTTLLRGFVLLCSVAALSGCATSEHWRSAGEITTKDRQPFYLSSANQKLLIAPGTLTITPVEDGLFNSPRLVIENAKGKLVIDLHQGELTPTGIRIVGVTHGLSANILGTWQDLHQGLHDGFTTESCSTYGYCAKEKEEKICDDKGNCRKEKFWEHGHYSDCPGSRAVSIHYEDYTRAYRIAFLNPRNTTEELANYQGVTGMLSREIGRDAGPCELGYSGHGHHHRRH</sequence>
<evidence type="ECO:0000313" key="2">
    <source>
        <dbReference type="EMBL" id="AUB81385.1"/>
    </source>
</evidence>
<dbReference type="PROSITE" id="PS51257">
    <property type="entry name" value="PROKAR_LIPOPROTEIN"/>
    <property type="match status" value="1"/>
</dbReference>
<keyword evidence="1" id="KW-0732">Signal</keyword>
<dbReference type="KEGG" id="tsy:THSYN_10755"/>
<dbReference type="Proteomes" id="UP000232638">
    <property type="component" value="Chromosome"/>
</dbReference>
<dbReference type="RefSeq" id="WP_100919159.1">
    <property type="nucleotide sequence ID" value="NZ_CP020370.1"/>
</dbReference>
<gene>
    <name evidence="2" type="ORF">THSYN_10755</name>
</gene>
<dbReference type="AlphaFoldDB" id="A0A2K8U763"/>
<accession>A0A2K8U763</accession>